<protein>
    <submittedName>
        <fullName evidence="1">Uncharacterized protein</fullName>
    </submittedName>
</protein>
<evidence type="ECO:0000313" key="1">
    <source>
        <dbReference type="EMBL" id="PMS27647.1"/>
    </source>
</evidence>
<proteinExistence type="predicted"/>
<organism evidence="1 2">
    <name type="scientific">Trinickia soli</name>
    <dbReference type="NCBI Taxonomy" id="380675"/>
    <lineage>
        <taxon>Bacteria</taxon>
        <taxon>Pseudomonadati</taxon>
        <taxon>Pseudomonadota</taxon>
        <taxon>Betaproteobacteria</taxon>
        <taxon>Burkholderiales</taxon>
        <taxon>Burkholderiaceae</taxon>
        <taxon>Trinickia</taxon>
    </lineage>
</organism>
<dbReference type="Proteomes" id="UP000235347">
    <property type="component" value="Unassembled WGS sequence"/>
</dbReference>
<dbReference type="AlphaFoldDB" id="A0A2N7WE29"/>
<dbReference type="EMBL" id="PNYB01000002">
    <property type="protein sequence ID" value="PMS27647.1"/>
    <property type="molecule type" value="Genomic_DNA"/>
</dbReference>
<reference evidence="1 2" key="1">
    <citation type="submission" date="2018-01" db="EMBL/GenBank/DDBJ databases">
        <title>Whole genome analyses suggest that Burkholderia sensu lato contains two further novel genera in the rhizoxinica-symbiotica group Mycetohabitans gen. nov., and Trinickia gen. nov.: implications for the evolution of diazotrophy and nodulation in the Burkholderiaceae.</title>
        <authorList>
            <person name="Estrada-de los Santos P."/>
            <person name="Palmer M."/>
            <person name="Chavez-Ramirez B."/>
            <person name="Beukes C."/>
            <person name="Steenkamp E.T."/>
            <person name="Hirsch A.M."/>
            <person name="Manyaka P."/>
            <person name="Maluk M."/>
            <person name="Lafos M."/>
            <person name="Crook M."/>
            <person name="Gross E."/>
            <person name="Simon M.F."/>
            <person name="Bueno dos Reis Junior F."/>
            <person name="Poole P.S."/>
            <person name="Venter S.N."/>
            <person name="James E.K."/>
        </authorList>
    </citation>
    <scope>NUCLEOTIDE SEQUENCE [LARGE SCALE GENOMIC DNA]</scope>
    <source>
        <strain evidence="1 2">GP25-8</strain>
    </source>
</reference>
<evidence type="ECO:0000313" key="2">
    <source>
        <dbReference type="Proteomes" id="UP000235347"/>
    </source>
</evidence>
<name>A0A2N7WE29_9BURK</name>
<keyword evidence="2" id="KW-1185">Reference proteome</keyword>
<comment type="caution">
    <text evidence="1">The sequence shown here is derived from an EMBL/GenBank/DDBJ whole genome shotgun (WGS) entry which is preliminary data.</text>
</comment>
<gene>
    <name evidence="1" type="ORF">C0Z19_02910</name>
</gene>
<sequence length="222" mass="24326">MSNAASVISKAQKFILPIGNLKDGVKLVYPPGDENAGQKILDFEKNPIGDTGVIFYNSTDNSVQAVQGNDTGVIIFNLVTENQAGLLRARHDELANASSTPGILDHAGILAFLDYATSLGLTDRYNSTRDFIRKRMTPVGDLGQNEFGLYKRDDRDICKAVRLDGRGFFKGPAASPQKFEDGAVIVQQGAEYRLVQCEAFERTYCYSNNTAIDARELPLGIR</sequence>
<accession>A0A2N7WE29</accession>